<name>A0AAV6JHJ7_9ERIC</name>
<protein>
    <recommendedName>
        <fullName evidence="1">R13L1/DRL21-like LRR repeat region domain-containing protein</fullName>
    </recommendedName>
</protein>
<organism evidence="2 3">
    <name type="scientific">Rhododendron griersonianum</name>
    <dbReference type="NCBI Taxonomy" id="479676"/>
    <lineage>
        <taxon>Eukaryota</taxon>
        <taxon>Viridiplantae</taxon>
        <taxon>Streptophyta</taxon>
        <taxon>Embryophyta</taxon>
        <taxon>Tracheophyta</taxon>
        <taxon>Spermatophyta</taxon>
        <taxon>Magnoliopsida</taxon>
        <taxon>eudicotyledons</taxon>
        <taxon>Gunneridae</taxon>
        <taxon>Pentapetalae</taxon>
        <taxon>asterids</taxon>
        <taxon>Ericales</taxon>
        <taxon>Ericaceae</taxon>
        <taxon>Ericoideae</taxon>
        <taxon>Rhodoreae</taxon>
        <taxon>Rhododendron</taxon>
    </lineage>
</organism>
<dbReference type="Gene3D" id="3.80.10.10">
    <property type="entry name" value="Ribonuclease Inhibitor"/>
    <property type="match status" value="2"/>
</dbReference>
<dbReference type="Proteomes" id="UP000823749">
    <property type="component" value="Chromosome 7"/>
</dbReference>
<dbReference type="PANTHER" id="PTHR47186">
    <property type="entry name" value="LEUCINE-RICH REPEAT-CONTAINING PROTEIN 57"/>
    <property type="match status" value="1"/>
</dbReference>
<reference evidence="2" key="1">
    <citation type="submission" date="2020-08" db="EMBL/GenBank/DDBJ databases">
        <title>Plant Genome Project.</title>
        <authorList>
            <person name="Zhang R.-G."/>
        </authorList>
    </citation>
    <scope>NUCLEOTIDE SEQUENCE</scope>
    <source>
        <strain evidence="2">WSP0</strain>
        <tissue evidence="2">Leaf</tissue>
    </source>
</reference>
<evidence type="ECO:0000259" key="1">
    <source>
        <dbReference type="Pfam" id="PF25019"/>
    </source>
</evidence>
<comment type="caution">
    <text evidence="2">The sequence shown here is derived from an EMBL/GenBank/DDBJ whole genome shotgun (WGS) entry which is preliminary data.</text>
</comment>
<proteinExistence type="predicted"/>
<dbReference type="AlphaFoldDB" id="A0AAV6JHJ7"/>
<accession>A0AAV6JHJ7</accession>
<dbReference type="SUPFAM" id="SSF52058">
    <property type="entry name" value="L domain-like"/>
    <property type="match status" value="1"/>
</dbReference>
<dbReference type="Pfam" id="PF25019">
    <property type="entry name" value="LRR_R13L1-DRL21"/>
    <property type="match status" value="1"/>
</dbReference>
<feature type="domain" description="R13L1/DRL21-like LRR repeat region" evidence="1">
    <location>
        <begin position="27"/>
        <end position="150"/>
    </location>
</feature>
<sequence>MPGNISRLIDLQRSNDFVVGKCSGSGINGLKELNSLGGAITISGLENVTSGDDALEAKLKEKKHLISLTLEWGSTAEDSQKERDVLENLEPHTNLKILKITNYGGTRFPNWVGDKSFCNMVRLWLDKCENCFSLPPLSQMPSLQSLLLCDCPEIESFPEGGMPSALTWLCIRNCKKLKSLPEQMHTLLPSLHSLDLNGCPEIESFPEGGLPSKLVYLTIGNCEKLVGGRRDWGLQTLPSLKEFYLHGESEGVLESFPEEGLLPPTVKYLGFTCLWNLKSLNGRGLQPLVCLQKMIILECPKLQSFSVERLPTSLSELIIQRCPLLKPRCRREEGEDWHKIAHIPRINIDGEVISE</sequence>
<gene>
    <name evidence="2" type="ORF">RHGRI_019618</name>
</gene>
<dbReference type="PANTHER" id="PTHR47186:SF28">
    <property type="entry name" value="TIR-NBS-LRR TYPE DISEASE RESISTANCE-LIKE PROTEIN"/>
    <property type="match status" value="1"/>
</dbReference>
<dbReference type="InterPro" id="IPR056789">
    <property type="entry name" value="LRR_R13L1-DRL21"/>
</dbReference>
<dbReference type="EMBL" id="JACTNZ010000007">
    <property type="protein sequence ID" value="KAG5539124.1"/>
    <property type="molecule type" value="Genomic_DNA"/>
</dbReference>
<dbReference type="InterPro" id="IPR032675">
    <property type="entry name" value="LRR_dom_sf"/>
</dbReference>
<evidence type="ECO:0000313" key="2">
    <source>
        <dbReference type="EMBL" id="KAG5539124.1"/>
    </source>
</evidence>
<keyword evidence="3" id="KW-1185">Reference proteome</keyword>
<evidence type="ECO:0000313" key="3">
    <source>
        <dbReference type="Proteomes" id="UP000823749"/>
    </source>
</evidence>